<feature type="coiled-coil region" evidence="1">
    <location>
        <begin position="149"/>
        <end position="265"/>
    </location>
</feature>
<dbReference type="EMBL" id="CCKQ01009620">
    <property type="protein sequence ID" value="CDW81121.1"/>
    <property type="molecule type" value="Genomic_DNA"/>
</dbReference>
<name>A0A078AH15_STYLE</name>
<organism evidence="2 3">
    <name type="scientific">Stylonychia lemnae</name>
    <name type="common">Ciliate</name>
    <dbReference type="NCBI Taxonomy" id="5949"/>
    <lineage>
        <taxon>Eukaryota</taxon>
        <taxon>Sar</taxon>
        <taxon>Alveolata</taxon>
        <taxon>Ciliophora</taxon>
        <taxon>Intramacronucleata</taxon>
        <taxon>Spirotrichea</taxon>
        <taxon>Stichotrichia</taxon>
        <taxon>Sporadotrichida</taxon>
        <taxon>Oxytrichidae</taxon>
        <taxon>Stylonychinae</taxon>
        <taxon>Stylonychia</taxon>
    </lineage>
</organism>
<evidence type="ECO:0000313" key="2">
    <source>
        <dbReference type="EMBL" id="CDW81121.1"/>
    </source>
</evidence>
<dbReference type="InParanoid" id="A0A078AH15"/>
<accession>A0A078AH15</accession>
<dbReference type="Proteomes" id="UP000039865">
    <property type="component" value="Unassembled WGS sequence"/>
</dbReference>
<reference evidence="2 3" key="1">
    <citation type="submission" date="2014-06" db="EMBL/GenBank/DDBJ databases">
        <authorList>
            <person name="Swart Estienne"/>
        </authorList>
    </citation>
    <scope>NUCLEOTIDE SEQUENCE [LARGE SCALE GENOMIC DNA]</scope>
    <source>
        <strain evidence="2 3">130c</strain>
    </source>
</reference>
<keyword evidence="3" id="KW-1185">Reference proteome</keyword>
<keyword evidence="1" id="KW-0175">Coiled coil</keyword>
<gene>
    <name evidence="2" type="primary">Contig18966.g913</name>
    <name evidence="2" type="ORF">STYLEM_10131</name>
</gene>
<proteinExistence type="predicted"/>
<dbReference type="OMA" id="QTQMRIE"/>
<dbReference type="AlphaFoldDB" id="A0A078AH15"/>
<sequence>MYKKPENQVLKHLQQRIQSIKEESKQSEFTLDVAKEAINESFLAVINNIITQDQDINVNNQIDVRQEIQHYVQQQKKKKILKYLESHVNQDFYLRKKSVLPDISRSILVDKNFFADEEQFDIRGKHHSLSIDYSSNNLKQKLKKGKRWYDMVQLEKQQHNQRMQQLREQEDHKKLLDEQELFKKQQEDQIREIEHRRLKLEQKARERHQREIERKNKQNIDEERLKNVEYMHDKLEDKFNKEYVYKQKEEEIRFLEERKKFMSDQKMSIHELRDHEAKYFLKLNELNYEKEQRRRQEREKLFEKVPKEFSVSPPRTKFHTIIIEEELALKQARELQLKSIQEKIQKRVIYAKFIREEHHQQTPDTQSQEQDLTPTTVFTKSQRRNDHHHLKKNVENLRVSVNPMKIDYLTKMRLDRLNNEKESDGISITNSSLQDKSFIHLKKELSKLSEEKYFRFDNLTSQIKLLEEKALRKQKLNKVKNIDNITNNQEIDSILLQAIDTKLSILNKI</sequence>
<protein>
    <submittedName>
        <fullName evidence="2">Uncharacterized protein</fullName>
    </submittedName>
</protein>
<evidence type="ECO:0000313" key="3">
    <source>
        <dbReference type="Proteomes" id="UP000039865"/>
    </source>
</evidence>
<evidence type="ECO:0000256" key="1">
    <source>
        <dbReference type="SAM" id="Coils"/>
    </source>
</evidence>